<organism evidence="1 2">
    <name type="scientific">Dyadobacter soli</name>
    <dbReference type="NCBI Taxonomy" id="659014"/>
    <lineage>
        <taxon>Bacteria</taxon>
        <taxon>Pseudomonadati</taxon>
        <taxon>Bacteroidota</taxon>
        <taxon>Cytophagia</taxon>
        <taxon>Cytophagales</taxon>
        <taxon>Spirosomataceae</taxon>
        <taxon>Dyadobacter</taxon>
    </lineage>
</organism>
<name>A0A1G6VLC4_9BACT</name>
<evidence type="ECO:0000313" key="1">
    <source>
        <dbReference type="EMBL" id="SDD54203.1"/>
    </source>
</evidence>
<dbReference type="AlphaFoldDB" id="A0A1G6VLC4"/>
<keyword evidence="2" id="KW-1185">Reference proteome</keyword>
<protein>
    <submittedName>
        <fullName evidence="1">Uncharacterized protein</fullName>
    </submittedName>
</protein>
<dbReference type="EMBL" id="FNAN01000001">
    <property type="protein sequence ID" value="SDD54203.1"/>
    <property type="molecule type" value="Genomic_DNA"/>
</dbReference>
<gene>
    <name evidence="1" type="ORF">SAMN04487996_101274</name>
</gene>
<proteinExistence type="predicted"/>
<accession>A0A1G6VLC4</accession>
<dbReference type="Proteomes" id="UP000198748">
    <property type="component" value="Unassembled WGS sequence"/>
</dbReference>
<evidence type="ECO:0000313" key="2">
    <source>
        <dbReference type="Proteomes" id="UP000198748"/>
    </source>
</evidence>
<sequence length="53" mass="5682">MPGIRNLYLALAPYALGQCAAGSEANSKEIVRRFLAAVRSLRIPEDVGASNYS</sequence>
<reference evidence="2" key="1">
    <citation type="submission" date="2016-10" db="EMBL/GenBank/DDBJ databases">
        <authorList>
            <person name="Varghese N."/>
            <person name="Submissions S."/>
        </authorList>
    </citation>
    <scope>NUCLEOTIDE SEQUENCE [LARGE SCALE GENOMIC DNA]</scope>
    <source>
        <strain evidence="2">DSM 25329</strain>
    </source>
</reference>